<dbReference type="Pfam" id="PF12697">
    <property type="entry name" value="Abhydrolase_6"/>
    <property type="match status" value="1"/>
</dbReference>
<dbReference type="Proteomes" id="UP001500888">
    <property type="component" value="Unassembled WGS sequence"/>
</dbReference>
<dbReference type="InterPro" id="IPR029058">
    <property type="entry name" value="AB_hydrolase_fold"/>
</dbReference>
<reference evidence="3" key="1">
    <citation type="journal article" date="2019" name="Int. J. Syst. Evol. Microbiol.">
        <title>The Global Catalogue of Microorganisms (GCM) 10K type strain sequencing project: providing services to taxonomists for standard genome sequencing and annotation.</title>
        <authorList>
            <consortium name="The Broad Institute Genomics Platform"/>
            <consortium name="The Broad Institute Genome Sequencing Center for Infectious Disease"/>
            <person name="Wu L."/>
            <person name="Ma J."/>
        </authorList>
    </citation>
    <scope>NUCLEOTIDE SEQUENCE [LARGE SCALE GENOMIC DNA]</scope>
    <source>
        <strain evidence="3">JCM 16908</strain>
    </source>
</reference>
<organism evidence="2 3">
    <name type="scientific">Sphaerisporangium flaviroseum</name>
    <dbReference type="NCBI Taxonomy" id="509199"/>
    <lineage>
        <taxon>Bacteria</taxon>
        <taxon>Bacillati</taxon>
        <taxon>Actinomycetota</taxon>
        <taxon>Actinomycetes</taxon>
        <taxon>Streptosporangiales</taxon>
        <taxon>Streptosporangiaceae</taxon>
        <taxon>Sphaerisporangium</taxon>
    </lineage>
</organism>
<dbReference type="RefSeq" id="WP_344947961.1">
    <property type="nucleotide sequence ID" value="NZ_BAAAZR010000029.1"/>
</dbReference>
<accession>A0ABP7J1R0</accession>
<feature type="domain" description="AB hydrolase-1" evidence="1">
    <location>
        <begin position="54"/>
        <end position="272"/>
    </location>
</feature>
<keyword evidence="3" id="KW-1185">Reference proteome</keyword>
<gene>
    <name evidence="2" type="ORF">GCM10022226_61060</name>
</gene>
<comment type="caution">
    <text evidence="2">The sequence shown here is derived from an EMBL/GenBank/DDBJ whole genome shotgun (WGS) entry which is preliminary data.</text>
</comment>
<dbReference type="InterPro" id="IPR000073">
    <property type="entry name" value="AB_hydrolase_1"/>
</dbReference>
<evidence type="ECO:0000313" key="2">
    <source>
        <dbReference type="EMBL" id="GAA3831709.1"/>
    </source>
</evidence>
<dbReference type="SUPFAM" id="SSF53474">
    <property type="entry name" value="alpha/beta-Hydrolases"/>
    <property type="match status" value="1"/>
</dbReference>
<protein>
    <submittedName>
        <fullName evidence="2">Alpha/beta hydrolase</fullName>
    </submittedName>
</protein>
<proteinExistence type="predicted"/>
<dbReference type="GO" id="GO:0016787">
    <property type="term" value="F:hydrolase activity"/>
    <property type="evidence" value="ECO:0007669"/>
    <property type="project" value="UniProtKB-KW"/>
</dbReference>
<sequence>MTAIYKTEAGGQRVRERYVQTLRAWPVPCEHRRVPTREGETFVVVSGREQAPPLLLFHGSGTNAAMWIADVASWAEHFRVYAVDMIGEPGLSAPSRPPLNSEAYAHWLDDVLQGLGVTQASMVGASLGGWLAVDYAIRRPDRVDRLTLLCPGGIGRQKWGWILKALLLKPFGRWGSRRTLRSVAGLDMPGSEEFLEGMALTFRHFHPRKEPLPVFSDAALRRLTMPVLVIAGERDAMLDSRDTARRLAGAVPHAAVRLLPGVGHSVVGQSEPVLAHLRKATASGNTEHR</sequence>
<evidence type="ECO:0000313" key="3">
    <source>
        <dbReference type="Proteomes" id="UP001500888"/>
    </source>
</evidence>
<dbReference type="PRINTS" id="PR00111">
    <property type="entry name" value="ABHYDROLASE"/>
</dbReference>
<dbReference type="EMBL" id="BAAAZR010000029">
    <property type="protein sequence ID" value="GAA3831709.1"/>
    <property type="molecule type" value="Genomic_DNA"/>
</dbReference>
<dbReference type="InterPro" id="IPR050266">
    <property type="entry name" value="AB_hydrolase_sf"/>
</dbReference>
<dbReference type="Gene3D" id="3.40.50.1820">
    <property type="entry name" value="alpha/beta hydrolase"/>
    <property type="match status" value="1"/>
</dbReference>
<keyword evidence="2" id="KW-0378">Hydrolase</keyword>
<dbReference type="PANTHER" id="PTHR43798:SF33">
    <property type="entry name" value="HYDROLASE, PUTATIVE (AFU_ORTHOLOGUE AFUA_2G14860)-RELATED"/>
    <property type="match status" value="1"/>
</dbReference>
<dbReference type="PANTHER" id="PTHR43798">
    <property type="entry name" value="MONOACYLGLYCEROL LIPASE"/>
    <property type="match status" value="1"/>
</dbReference>
<evidence type="ECO:0000259" key="1">
    <source>
        <dbReference type="Pfam" id="PF12697"/>
    </source>
</evidence>
<name>A0ABP7J1R0_9ACTN</name>